<organism evidence="8 9">
    <name type="scientific">Cytospora schulzeri</name>
    <dbReference type="NCBI Taxonomy" id="448051"/>
    <lineage>
        <taxon>Eukaryota</taxon>
        <taxon>Fungi</taxon>
        <taxon>Dikarya</taxon>
        <taxon>Ascomycota</taxon>
        <taxon>Pezizomycotina</taxon>
        <taxon>Sordariomycetes</taxon>
        <taxon>Sordariomycetidae</taxon>
        <taxon>Diaporthales</taxon>
        <taxon>Cytosporaceae</taxon>
        <taxon>Cytospora</taxon>
    </lineage>
</organism>
<gene>
    <name evidence="8" type="ORF">VMCG_01538</name>
</gene>
<dbReference type="Pfam" id="PF04082">
    <property type="entry name" value="Fungal_trans"/>
    <property type="match status" value="1"/>
</dbReference>
<evidence type="ECO:0000256" key="3">
    <source>
        <dbReference type="ARBA" id="ARBA00023015"/>
    </source>
</evidence>
<keyword evidence="4" id="KW-0804">Transcription</keyword>
<dbReference type="InterPro" id="IPR007219">
    <property type="entry name" value="XnlR_reg_dom"/>
</dbReference>
<dbReference type="InterPro" id="IPR036864">
    <property type="entry name" value="Zn2-C6_fun-type_DNA-bd_sf"/>
</dbReference>
<dbReference type="CDD" id="cd00067">
    <property type="entry name" value="GAL4"/>
    <property type="match status" value="1"/>
</dbReference>
<dbReference type="SMART" id="SM00066">
    <property type="entry name" value="GAL4"/>
    <property type="match status" value="1"/>
</dbReference>
<sequence length="472" mass="52812">MTNSQAGDAQETDAASNGKRTACGLCRKRKLRCDGERPICGTCKRLSHDCTYDEARKRSGPKRGYIKLLEARLQQVETLLLEKNQELKDQDTDTSSQRPYPTSANVSNTTQQALPSGNHIGNMLDYNLDDNLDDDLEYDIDDALGTNDKAPMTFPEAILPGPEPVSLGPNAFSRNGPTTASTGEGYLPLQDSGMELDETLPPQDIMDDLYDVLFTKVYPAFPMIHRSRFMANVNLAPLCLRYVMWTLAASSCDRHDGLQRDYYQRARKYAEMDEMKGRGESTTTLGHCQTWILMAAYEFKQMFFPRAWLSAGKAIRLAQMMQIHKIDGEGGANSCLPPPKDWTEREERRRTFWMAFCIDRYTSIAAGWPMTIDERDILTNLPSSEEAFEKGKPMQTGSLAQVMAQGASANLQPLGGVVLTAALLGRNLLHQDRLSPDDDDDDLDGEFWTRHRTIEAILLNTALGLPGHLRLN</sequence>
<evidence type="ECO:0000256" key="4">
    <source>
        <dbReference type="ARBA" id="ARBA00023163"/>
    </source>
</evidence>
<dbReference type="InterPro" id="IPR050815">
    <property type="entry name" value="TF_fung"/>
</dbReference>
<comment type="subcellular location">
    <subcellularLocation>
        <location evidence="1">Nucleus</location>
    </subcellularLocation>
</comment>
<dbReference type="EMBL" id="LKEA01000002">
    <property type="protein sequence ID" value="ROW11422.1"/>
    <property type="molecule type" value="Genomic_DNA"/>
</dbReference>
<keyword evidence="9" id="KW-1185">Reference proteome</keyword>
<dbReference type="SUPFAM" id="SSF57701">
    <property type="entry name" value="Zn2/Cys6 DNA-binding domain"/>
    <property type="match status" value="1"/>
</dbReference>
<dbReference type="Gene3D" id="4.10.240.10">
    <property type="entry name" value="Zn(2)-C6 fungal-type DNA-binding domain"/>
    <property type="match status" value="1"/>
</dbReference>
<dbReference type="PANTHER" id="PTHR47338">
    <property type="entry name" value="ZN(II)2CYS6 TRANSCRIPTION FACTOR (EUROFUNG)-RELATED"/>
    <property type="match status" value="1"/>
</dbReference>
<accession>A0A423X6B2</accession>
<dbReference type="SMART" id="SM00906">
    <property type="entry name" value="Fungal_trans"/>
    <property type="match status" value="1"/>
</dbReference>
<evidence type="ECO:0000256" key="2">
    <source>
        <dbReference type="ARBA" id="ARBA00022723"/>
    </source>
</evidence>
<dbReference type="GO" id="GO:0006351">
    <property type="term" value="P:DNA-templated transcription"/>
    <property type="evidence" value="ECO:0007669"/>
    <property type="project" value="InterPro"/>
</dbReference>
<evidence type="ECO:0000313" key="9">
    <source>
        <dbReference type="Proteomes" id="UP000283895"/>
    </source>
</evidence>
<reference evidence="8 9" key="1">
    <citation type="submission" date="2015-09" db="EMBL/GenBank/DDBJ databases">
        <title>Host preference determinants of Valsa canker pathogens revealed by comparative genomics.</title>
        <authorList>
            <person name="Yin Z."/>
            <person name="Huang L."/>
        </authorList>
    </citation>
    <scope>NUCLEOTIDE SEQUENCE [LARGE SCALE GENOMIC DNA]</scope>
    <source>
        <strain evidence="8 9">03-1</strain>
    </source>
</reference>
<feature type="compositionally biased region" description="Polar residues" evidence="6">
    <location>
        <begin position="93"/>
        <end position="112"/>
    </location>
</feature>
<keyword evidence="5" id="KW-0539">Nucleus</keyword>
<evidence type="ECO:0000256" key="6">
    <source>
        <dbReference type="SAM" id="MobiDB-lite"/>
    </source>
</evidence>
<protein>
    <recommendedName>
        <fullName evidence="7">Zn(2)-C6 fungal-type domain-containing protein</fullName>
    </recommendedName>
</protein>
<comment type="caution">
    <text evidence="8">The sequence shown here is derived from an EMBL/GenBank/DDBJ whole genome shotgun (WGS) entry which is preliminary data.</text>
</comment>
<evidence type="ECO:0000256" key="1">
    <source>
        <dbReference type="ARBA" id="ARBA00004123"/>
    </source>
</evidence>
<evidence type="ECO:0000259" key="7">
    <source>
        <dbReference type="PROSITE" id="PS50048"/>
    </source>
</evidence>
<dbReference type="GO" id="GO:0008270">
    <property type="term" value="F:zinc ion binding"/>
    <property type="evidence" value="ECO:0007669"/>
    <property type="project" value="InterPro"/>
</dbReference>
<dbReference type="PROSITE" id="PS50048">
    <property type="entry name" value="ZN2_CY6_FUNGAL_2"/>
    <property type="match status" value="1"/>
</dbReference>
<dbReference type="GO" id="GO:0003677">
    <property type="term" value="F:DNA binding"/>
    <property type="evidence" value="ECO:0007669"/>
    <property type="project" value="InterPro"/>
</dbReference>
<evidence type="ECO:0000313" key="8">
    <source>
        <dbReference type="EMBL" id="ROW11422.1"/>
    </source>
</evidence>
<evidence type="ECO:0000256" key="5">
    <source>
        <dbReference type="ARBA" id="ARBA00023242"/>
    </source>
</evidence>
<dbReference type="GO" id="GO:0005634">
    <property type="term" value="C:nucleus"/>
    <property type="evidence" value="ECO:0007669"/>
    <property type="project" value="UniProtKB-SubCell"/>
</dbReference>
<proteinExistence type="predicted"/>
<feature type="region of interest" description="Disordered" evidence="6">
    <location>
        <begin position="84"/>
        <end position="112"/>
    </location>
</feature>
<name>A0A423X6B2_9PEZI</name>
<feature type="domain" description="Zn(2)-C6 fungal-type" evidence="7">
    <location>
        <begin position="22"/>
        <end position="52"/>
    </location>
</feature>
<dbReference type="GO" id="GO:0000981">
    <property type="term" value="F:DNA-binding transcription factor activity, RNA polymerase II-specific"/>
    <property type="evidence" value="ECO:0007669"/>
    <property type="project" value="InterPro"/>
</dbReference>
<keyword evidence="3" id="KW-0805">Transcription regulation</keyword>
<dbReference type="OrthoDB" id="5600212at2759"/>
<dbReference type="CDD" id="cd12148">
    <property type="entry name" value="fungal_TF_MHR"/>
    <property type="match status" value="1"/>
</dbReference>
<dbReference type="PANTHER" id="PTHR47338:SF10">
    <property type="entry name" value="TRANSCRIPTION FACTOR DOMAIN-CONTAINING PROTEIN-RELATED"/>
    <property type="match status" value="1"/>
</dbReference>
<dbReference type="PROSITE" id="PS00463">
    <property type="entry name" value="ZN2_CY6_FUNGAL_1"/>
    <property type="match status" value="1"/>
</dbReference>
<dbReference type="Proteomes" id="UP000283895">
    <property type="component" value="Unassembled WGS sequence"/>
</dbReference>
<dbReference type="InterPro" id="IPR001138">
    <property type="entry name" value="Zn2Cys6_DnaBD"/>
</dbReference>
<dbReference type="AlphaFoldDB" id="A0A423X6B2"/>
<dbReference type="Pfam" id="PF00172">
    <property type="entry name" value="Zn_clus"/>
    <property type="match status" value="1"/>
</dbReference>
<keyword evidence="2" id="KW-0479">Metal-binding</keyword>